<gene>
    <name evidence="1" type="ORF">ACCQ42_03070</name>
</gene>
<evidence type="ECO:0000313" key="1">
    <source>
        <dbReference type="EMBL" id="MFO3666750.1"/>
    </source>
</evidence>
<organism evidence="1 2">
    <name type="scientific">Anaerococcus kampingae</name>
    <dbReference type="NCBI Taxonomy" id="3115614"/>
    <lineage>
        <taxon>Bacteria</taxon>
        <taxon>Bacillati</taxon>
        <taxon>Bacillota</taxon>
        <taxon>Tissierellia</taxon>
        <taxon>Tissierellales</taxon>
        <taxon>Peptoniphilaceae</taxon>
        <taxon>Anaerococcus</taxon>
    </lineage>
</organism>
<sequence>MTIEETRKFYKDYDDLCDCAYCKNYINEIKKAYPDLDAYLDKLGIDIEKPWETLPGEVIGGMIEYLGAQYILIGNKSDFKKAKLGDITIDLEKSFPDPGLACEYYVIEVSPIKLQWTVEGEI</sequence>
<keyword evidence="2" id="KW-1185">Reference proteome</keyword>
<proteinExistence type="predicted"/>
<accession>A0ABW9MF69</accession>
<protein>
    <submittedName>
        <fullName evidence="1">Uncharacterized protein</fullName>
    </submittedName>
</protein>
<dbReference type="Proteomes" id="UP001637994">
    <property type="component" value="Unassembled WGS sequence"/>
</dbReference>
<reference evidence="1 2" key="1">
    <citation type="journal article" date="2025" name="Anaerobe">
        <title>Description of Anaerococcus kampingiae sp. nov., Anaerococcus groningensis sp. nov., Anaerococcus martiniensis sp. nov., and Anaerococcus cruorum sp. nov., isolated from human clinical specimens.</title>
        <authorList>
            <person name="Boiten K.E."/>
            <person name="Meijer J."/>
            <person name="van Wezel E.M."/>
            <person name="Veloo A.C.M."/>
        </authorList>
    </citation>
    <scope>NUCLEOTIDE SEQUENCE [LARGE SCALE GENOMIC DNA]</scope>
    <source>
        <strain evidence="1 2">ENR0874</strain>
    </source>
</reference>
<comment type="caution">
    <text evidence="1">The sequence shown here is derived from an EMBL/GenBank/DDBJ whole genome shotgun (WGS) entry which is preliminary data.</text>
</comment>
<dbReference type="EMBL" id="JBGMEF010000015">
    <property type="protein sequence ID" value="MFO3666750.1"/>
    <property type="molecule type" value="Genomic_DNA"/>
</dbReference>
<name>A0ABW9MF69_9FIRM</name>
<dbReference type="RefSeq" id="WP_265238079.1">
    <property type="nucleotide sequence ID" value="NZ_JBGMEF010000015.1"/>
</dbReference>
<evidence type="ECO:0000313" key="2">
    <source>
        <dbReference type="Proteomes" id="UP001637994"/>
    </source>
</evidence>